<dbReference type="STRING" id="938405.SAMN02927895_03161"/>
<evidence type="ECO:0000256" key="6">
    <source>
        <dbReference type="SAM" id="SignalP"/>
    </source>
</evidence>
<dbReference type="CDD" id="cd07185">
    <property type="entry name" value="OmpA_C-like"/>
    <property type="match status" value="1"/>
</dbReference>
<evidence type="ECO:0000256" key="5">
    <source>
        <dbReference type="SAM" id="MobiDB-lite"/>
    </source>
</evidence>
<dbReference type="InterPro" id="IPR006664">
    <property type="entry name" value="OMP_bac"/>
</dbReference>
<evidence type="ECO:0000256" key="1">
    <source>
        <dbReference type="ARBA" id="ARBA00004442"/>
    </source>
</evidence>
<dbReference type="PRINTS" id="PR01021">
    <property type="entry name" value="OMPADOMAIN"/>
</dbReference>
<dbReference type="InterPro" id="IPR006665">
    <property type="entry name" value="OmpA-like"/>
</dbReference>
<keyword evidence="2 4" id="KW-0472">Membrane</keyword>
<dbReference type="SUPFAM" id="SSF103088">
    <property type="entry name" value="OmpA-like"/>
    <property type="match status" value="1"/>
</dbReference>
<keyword evidence="6" id="KW-0732">Signal</keyword>
<feature type="chain" id="PRO_5011608743" evidence="6">
    <location>
        <begin position="25"/>
        <end position="223"/>
    </location>
</feature>
<comment type="subcellular location">
    <subcellularLocation>
        <location evidence="1">Cell outer membrane</location>
    </subcellularLocation>
</comment>
<evidence type="ECO:0000256" key="2">
    <source>
        <dbReference type="ARBA" id="ARBA00023136"/>
    </source>
</evidence>
<organism evidence="8 9">
    <name type="scientific">Belnapia rosea</name>
    <dbReference type="NCBI Taxonomy" id="938405"/>
    <lineage>
        <taxon>Bacteria</taxon>
        <taxon>Pseudomonadati</taxon>
        <taxon>Pseudomonadota</taxon>
        <taxon>Alphaproteobacteria</taxon>
        <taxon>Acetobacterales</taxon>
        <taxon>Roseomonadaceae</taxon>
        <taxon>Belnapia</taxon>
    </lineage>
</organism>
<protein>
    <submittedName>
        <fullName evidence="8">Outer membrane protein OmpA</fullName>
    </submittedName>
</protein>
<dbReference type="RefSeq" id="WP_090664112.1">
    <property type="nucleotide sequence ID" value="NZ_FMXZ01000008.1"/>
</dbReference>
<dbReference type="GO" id="GO:0009279">
    <property type="term" value="C:cell outer membrane"/>
    <property type="evidence" value="ECO:0007669"/>
    <property type="project" value="UniProtKB-SubCell"/>
</dbReference>
<feature type="region of interest" description="Disordered" evidence="5">
    <location>
        <begin position="37"/>
        <end position="109"/>
    </location>
</feature>
<feature type="compositionally biased region" description="Pro residues" evidence="5">
    <location>
        <begin position="54"/>
        <end position="73"/>
    </location>
</feature>
<dbReference type="PANTHER" id="PTHR30329">
    <property type="entry name" value="STATOR ELEMENT OF FLAGELLAR MOTOR COMPLEX"/>
    <property type="match status" value="1"/>
</dbReference>
<evidence type="ECO:0000313" key="9">
    <source>
        <dbReference type="Proteomes" id="UP000198925"/>
    </source>
</evidence>
<reference evidence="8 9" key="1">
    <citation type="submission" date="2016-10" db="EMBL/GenBank/DDBJ databases">
        <authorList>
            <person name="de Groot N.N."/>
        </authorList>
    </citation>
    <scope>NUCLEOTIDE SEQUENCE [LARGE SCALE GENOMIC DNA]</scope>
    <source>
        <strain evidence="8 9">CPCC 100156</strain>
    </source>
</reference>
<feature type="compositionally biased region" description="Low complexity" evidence="5">
    <location>
        <begin position="74"/>
        <end position="87"/>
    </location>
</feature>
<evidence type="ECO:0000256" key="4">
    <source>
        <dbReference type="PROSITE-ProRule" id="PRU00473"/>
    </source>
</evidence>
<dbReference type="AlphaFoldDB" id="A0A1G6WVU0"/>
<feature type="domain" description="OmpA-like" evidence="7">
    <location>
        <begin position="104"/>
        <end position="223"/>
    </location>
</feature>
<keyword evidence="3" id="KW-0998">Cell outer membrane</keyword>
<dbReference type="Gene3D" id="3.30.1330.60">
    <property type="entry name" value="OmpA-like domain"/>
    <property type="match status" value="1"/>
</dbReference>
<dbReference type="InterPro" id="IPR050330">
    <property type="entry name" value="Bact_OuterMem_StrucFunc"/>
</dbReference>
<evidence type="ECO:0000256" key="3">
    <source>
        <dbReference type="ARBA" id="ARBA00023237"/>
    </source>
</evidence>
<dbReference type="PROSITE" id="PS51123">
    <property type="entry name" value="OMPA_2"/>
    <property type="match status" value="1"/>
</dbReference>
<dbReference type="Pfam" id="PF00691">
    <property type="entry name" value="OmpA"/>
    <property type="match status" value="1"/>
</dbReference>
<dbReference type="PANTHER" id="PTHR30329:SF21">
    <property type="entry name" value="LIPOPROTEIN YIAD-RELATED"/>
    <property type="match status" value="1"/>
</dbReference>
<dbReference type="InterPro" id="IPR036737">
    <property type="entry name" value="OmpA-like_sf"/>
</dbReference>
<proteinExistence type="predicted"/>
<sequence>MARLPRLAGLAAMLALALPPDAGAQSDLAAQSLIDRLKPSGSSGTRGIRIPGEAPAPAPVAAPAPVWSPPAAPARPQAVAPNRAPAQEQSATSRPAAKAMPRETTTDAPSVSITVTFASGSATLTPEAERALAPLGRALASPDLAPYRFRIEGHTDTVGDAAVNQALSERRAAAVRDYLARVYGVTDSRLVAVGFGSSQLLVQTPPQVNEVRNRRVQVVNIGN</sequence>
<evidence type="ECO:0000313" key="8">
    <source>
        <dbReference type="EMBL" id="SDD70012.1"/>
    </source>
</evidence>
<accession>A0A1G6WVU0</accession>
<gene>
    <name evidence="8" type="ORF">SAMN04487779_101176</name>
</gene>
<dbReference type="OrthoDB" id="9814546at2"/>
<dbReference type="Proteomes" id="UP000198925">
    <property type="component" value="Unassembled WGS sequence"/>
</dbReference>
<dbReference type="EMBL" id="FMZX01000011">
    <property type="protein sequence ID" value="SDD70012.1"/>
    <property type="molecule type" value="Genomic_DNA"/>
</dbReference>
<feature type="signal peptide" evidence="6">
    <location>
        <begin position="1"/>
        <end position="24"/>
    </location>
</feature>
<name>A0A1G6WVU0_9PROT</name>
<keyword evidence="9" id="KW-1185">Reference proteome</keyword>
<evidence type="ECO:0000259" key="7">
    <source>
        <dbReference type="PROSITE" id="PS51123"/>
    </source>
</evidence>